<dbReference type="RefSeq" id="WP_210055637.1">
    <property type="nucleotide sequence ID" value="NZ_BAAAMH010000005.1"/>
</dbReference>
<dbReference type="EMBL" id="JAGIOB010000001">
    <property type="protein sequence ID" value="MBP2417293.1"/>
    <property type="molecule type" value="Genomic_DNA"/>
</dbReference>
<evidence type="ECO:0000313" key="3">
    <source>
        <dbReference type="Proteomes" id="UP000758168"/>
    </source>
</evidence>
<dbReference type="PANTHER" id="PTHR36456:SF1">
    <property type="entry name" value="UPF0232 PROTEIN SCO3875"/>
    <property type="match status" value="1"/>
</dbReference>
<reference evidence="2 3" key="1">
    <citation type="submission" date="2021-03" db="EMBL/GenBank/DDBJ databases">
        <title>Sequencing the genomes of 1000 actinobacteria strains.</title>
        <authorList>
            <person name="Klenk H.-P."/>
        </authorList>
    </citation>
    <scope>NUCLEOTIDE SEQUENCE [LARGE SCALE GENOMIC DNA]</scope>
    <source>
        <strain evidence="2 3">DSM 12936</strain>
    </source>
</reference>
<dbReference type="Proteomes" id="UP000758168">
    <property type="component" value="Unassembled WGS sequence"/>
</dbReference>
<dbReference type="PANTHER" id="PTHR36456">
    <property type="entry name" value="UPF0232 PROTEIN SCO3875"/>
    <property type="match status" value="1"/>
</dbReference>
<dbReference type="InterPro" id="IPR007922">
    <property type="entry name" value="DciA-like"/>
</dbReference>
<comment type="caution">
    <text evidence="2">The sequence shown here is derived from an EMBL/GenBank/DDBJ whole genome shotgun (WGS) entry which is preliminary data.</text>
</comment>
<protein>
    <submittedName>
        <fullName evidence="2">Nucleic acid-binding Zn ribbon protein</fullName>
    </submittedName>
</protein>
<accession>A0ABS4Z8C2</accession>
<feature type="compositionally biased region" description="Basic and acidic residues" evidence="1">
    <location>
        <begin position="187"/>
        <end position="199"/>
    </location>
</feature>
<dbReference type="Pfam" id="PF05258">
    <property type="entry name" value="DciA"/>
    <property type="match status" value="1"/>
</dbReference>
<sequence>MPDPDESADGTSTDGETAEGTSAVERPAPAEPHDPTGLALARSIAQSLGATARSRPRRSTRPRPPRVVGPGPQVSGAHPDDRDPQRLGAAVERLVDSKGWATEVDVRGLLARWSTLVGPANAAHSRPEAFADTVLTVRTDSTAWATQLRLLAPQLVALLNQALGDGTVTRVDVRGPDGPTWKKGRLSVRDGRGPRDTYG</sequence>
<gene>
    <name evidence="2" type="ORF">JOF54_002215</name>
</gene>
<evidence type="ECO:0000256" key="1">
    <source>
        <dbReference type="SAM" id="MobiDB-lite"/>
    </source>
</evidence>
<evidence type="ECO:0000313" key="2">
    <source>
        <dbReference type="EMBL" id="MBP2417293.1"/>
    </source>
</evidence>
<feature type="compositionally biased region" description="Basic residues" evidence="1">
    <location>
        <begin position="54"/>
        <end position="64"/>
    </location>
</feature>
<proteinExistence type="predicted"/>
<organism evidence="2 3">
    <name type="scientific">Microlunatus capsulatus</name>
    <dbReference type="NCBI Taxonomy" id="99117"/>
    <lineage>
        <taxon>Bacteria</taxon>
        <taxon>Bacillati</taxon>
        <taxon>Actinomycetota</taxon>
        <taxon>Actinomycetes</taxon>
        <taxon>Propionibacteriales</taxon>
        <taxon>Propionibacteriaceae</taxon>
        <taxon>Microlunatus</taxon>
    </lineage>
</organism>
<feature type="region of interest" description="Disordered" evidence="1">
    <location>
        <begin position="170"/>
        <end position="199"/>
    </location>
</feature>
<keyword evidence="3" id="KW-1185">Reference proteome</keyword>
<feature type="region of interest" description="Disordered" evidence="1">
    <location>
        <begin position="1"/>
        <end position="85"/>
    </location>
</feature>
<name>A0ABS4Z8C2_9ACTN</name>